<accession>A0ABS8WQK3</accession>
<sequence length="52" mass="6156">SYKVRNKERKKPTTEQNCVEPAIRRSKSAKCHFKISKNRRLGLGAIDRLTRW</sequence>
<reference evidence="1 2" key="1">
    <citation type="journal article" date="2021" name="BMC Genomics">
        <title>Datura genome reveals duplications of psychoactive alkaloid biosynthetic genes and high mutation rate following tissue culture.</title>
        <authorList>
            <person name="Rajewski A."/>
            <person name="Carter-House D."/>
            <person name="Stajich J."/>
            <person name="Litt A."/>
        </authorList>
    </citation>
    <scope>NUCLEOTIDE SEQUENCE [LARGE SCALE GENOMIC DNA]</scope>
    <source>
        <strain evidence="1">AR-01</strain>
    </source>
</reference>
<name>A0ABS8WQK3_DATST</name>
<dbReference type="Proteomes" id="UP000823775">
    <property type="component" value="Unassembled WGS sequence"/>
</dbReference>
<protein>
    <submittedName>
        <fullName evidence="1">Uncharacterized protein</fullName>
    </submittedName>
</protein>
<dbReference type="EMBL" id="JACEIK010009217">
    <property type="protein sequence ID" value="MCE3052117.1"/>
    <property type="molecule type" value="Genomic_DNA"/>
</dbReference>
<evidence type="ECO:0000313" key="1">
    <source>
        <dbReference type="EMBL" id="MCE3052117.1"/>
    </source>
</evidence>
<evidence type="ECO:0000313" key="2">
    <source>
        <dbReference type="Proteomes" id="UP000823775"/>
    </source>
</evidence>
<gene>
    <name evidence="1" type="ORF">HAX54_051617</name>
</gene>
<comment type="caution">
    <text evidence="1">The sequence shown here is derived from an EMBL/GenBank/DDBJ whole genome shotgun (WGS) entry which is preliminary data.</text>
</comment>
<organism evidence="1 2">
    <name type="scientific">Datura stramonium</name>
    <name type="common">Jimsonweed</name>
    <name type="synonym">Common thornapple</name>
    <dbReference type="NCBI Taxonomy" id="4076"/>
    <lineage>
        <taxon>Eukaryota</taxon>
        <taxon>Viridiplantae</taxon>
        <taxon>Streptophyta</taxon>
        <taxon>Embryophyta</taxon>
        <taxon>Tracheophyta</taxon>
        <taxon>Spermatophyta</taxon>
        <taxon>Magnoliopsida</taxon>
        <taxon>eudicotyledons</taxon>
        <taxon>Gunneridae</taxon>
        <taxon>Pentapetalae</taxon>
        <taxon>asterids</taxon>
        <taxon>lamiids</taxon>
        <taxon>Solanales</taxon>
        <taxon>Solanaceae</taxon>
        <taxon>Solanoideae</taxon>
        <taxon>Datureae</taxon>
        <taxon>Datura</taxon>
    </lineage>
</organism>
<keyword evidence="2" id="KW-1185">Reference proteome</keyword>
<proteinExistence type="predicted"/>
<feature type="non-terminal residue" evidence="1">
    <location>
        <position position="1"/>
    </location>
</feature>